<dbReference type="CDD" id="cd18186">
    <property type="entry name" value="BTB_POZ_ZBTB_KLHL-like"/>
    <property type="match status" value="1"/>
</dbReference>
<dbReference type="InterPro" id="IPR000210">
    <property type="entry name" value="BTB/POZ_dom"/>
</dbReference>
<dbReference type="PANTHER" id="PTHR47843:SF2">
    <property type="entry name" value="BTB DOMAIN-CONTAINING PROTEIN"/>
    <property type="match status" value="1"/>
</dbReference>
<dbReference type="SUPFAM" id="SSF54695">
    <property type="entry name" value="POZ domain"/>
    <property type="match status" value="1"/>
</dbReference>
<dbReference type="AlphaFoldDB" id="A0A3D8RSS5"/>
<feature type="region of interest" description="Disordered" evidence="1">
    <location>
        <begin position="1"/>
        <end position="23"/>
    </location>
</feature>
<proteinExistence type="predicted"/>
<organism evidence="3 4">
    <name type="scientific">Coleophoma cylindrospora</name>
    <dbReference type="NCBI Taxonomy" id="1849047"/>
    <lineage>
        <taxon>Eukaryota</taxon>
        <taxon>Fungi</taxon>
        <taxon>Dikarya</taxon>
        <taxon>Ascomycota</taxon>
        <taxon>Pezizomycotina</taxon>
        <taxon>Leotiomycetes</taxon>
        <taxon>Helotiales</taxon>
        <taxon>Dermateaceae</taxon>
        <taxon>Coleophoma</taxon>
    </lineage>
</organism>
<dbReference type="InterPro" id="IPR011333">
    <property type="entry name" value="SKP1/BTB/POZ_sf"/>
</dbReference>
<sequence>MALENGSAHYENGTAHTKANTSVKRLSTASNGSYKAPLELVTFYVGEDSEGFSVHEEFAAHYSPVLREAFSKCAEGDPKTFGLDDTPKRAFQLLVQWLYSQTFELMTEDEYGEGSSSVGDDTTDSGSQLVLYQARSEMGVSEDEEELEDLDAIEDAFKSKQMRLVELWVLADKLCIPILQNMVVDEIIRHCNKLNFVATSSLHHIYDKTGSGSQLRRLVTQQCAWELAEEWFEEHPDHFPREMLVDMIVELKRNPQGAMQPVLATSFHLPVDDG</sequence>
<accession>A0A3D8RSS5</accession>
<dbReference type="EMBL" id="PDLM01000005">
    <property type="protein sequence ID" value="RDW77045.1"/>
    <property type="molecule type" value="Genomic_DNA"/>
</dbReference>
<comment type="caution">
    <text evidence="3">The sequence shown here is derived from an EMBL/GenBank/DDBJ whole genome shotgun (WGS) entry which is preliminary data.</text>
</comment>
<evidence type="ECO:0000259" key="2">
    <source>
        <dbReference type="PROSITE" id="PS50097"/>
    </source>
</evidence>
<feature type="compositionally biased region" description="Polar residues" evidence="1">
    <location>
        <begin position="14"/>
        <end position="23"/>
    </location>
</feature>
<reference evidence="3 4" key="1">
    <citation type="journal article" date="2018" name="IMA Fungus">
        <title>IMA Genome-F 9: Draft genome sequence of Annulohypoxylon stygium, Aspergillus mulundensis, Berkeleyomyces basicola (syn. Thielaviopsis basicola), Ceratocystis smalleyi, two Cercospora beticola strains, Coleophoma cylindrospora, Fusarium fracticaudum, Phialophora cf. hyalina, and Morchella septimelata.</title>
        <authorList>
            <person name="Wingfield B.D."/>
            <person name="Bills G.F."/>
            <person name="Dong Y."/>
            <person name="Huang W."/>
            <person name="Nel W.J."/>
            <person name="Swalarsk-Parry B.S."/>
            <person name="Vaghefi N."/>
            <person name="Wilken P.M."/>
            <person name="An Z."/>
            <person name="de Beer Z.W."/>
            <person name="De Vos L."/>
            <person name="Chen L."/>
            <person name="Duong T.A."/>
            <person name="Gao Y."/>
            <person name="Hammerbacher A."/>
            <person name="Kikkert J.R."/>
            <person name="Li Y."/>
            <person name="Li H."/>
            <person name="Li K."/>
            <person name="Li Q."/>
            <person name="Liu X."/>
            <person name="Ma X."/>
            <person name="Naidoo K."/>
            <person name="Pethybridge S.J."/>
            <person name="Sun J."/>
            <person name="Steenkamp E.T."/>
            <person name="van der Nest M.A."/>
            <person name="van Wyk S."/>
            <person name="Wingfield M.J."/>
            <person name="Xiong C."/>
            <person name="Yue Q."/>
            <person name="Zhang X."/>
        </authorList>
    </citation>
    <scope>NUCLEOTIDE SEQUENCE [LARGE SCALE GENOMIC DNA]</scope>
    <source>
        <strain evidence="3 4">BP6252</strain>
    </source>
</reference>
<dbReference type="PROSITE" id="PS50097">
    <property type="entry name" value="BTB"/>
    <property type="match status" value="1"/>
</dbReference>
<protein>
    <recommendedName>
        <fullName evidence="2">BTB domain-containing protein</fullName>
    </recommendedName>
</protein>
<gene>
    <name evidence="3" type="ORF">BP6252_05098</name>
</gene>
<dbReference type="Proteomes" id="UP000256645">
    <property type="component" value="Unassembled WGS sequence"/>
</dbReference>
<keyword evidence="4" id="KW-1185">Reference proteome</keyword>
<dbReference type="Gene3D" id="3.30.710.10">
    <property type="entry name" value="Potassium Channel Kv1.1, Chain A"/>
    <property type="match status" value="1"/>
</dbReference>
<evidence type="ECO:0000256" key="1">
    <source>
        <dbReference type="SAM" id="MobiDB-lite"/>
    </source>
</evidence>
<feature type="domain" description="BTB" evidence="2">
    <location>
        <begin position="39"/>
        <end position="107"/>
    </location>
</feature>
<dbReference type="PANTHER" id="PTHR47843">
    <property type="entry name" value="BTB DOMAIN-CONTAINING PROTEIN-RELATED"/>
    <property type="match status" value="1"/>
</dbReference>
<evidence type="ECO:0000313" key="3">
    <source>
        <dbReference type="EMBL" id="RDW77045.1"/>
    </source>
</evidence>
<evidence type="ECO:0000313" key="4">
    <source>
        <dbReference type="Proteomes" id="UP000256645"/>
    </source>
</evidence>
<name>A0A3D8RSS5_9HELO</name>
<dbReference type="OrthoDB" id="194443at2759"/>